<evidence type="ECO:0000256" key="8">
    <source>
        <dbReference type="ARBA" id="ARBA00022917"/>
    </source>
</evidence>
<keyword evidence="6" id="KW-0547">Nucleotide-binding</keyword>
<dbReference type="SUPFAM" id="SSF55681">
    <property type="entry name" value="Class II aaRS and biotin synthetases"/>
    <property type="match status" value="1"/>
</dbReference>
<dbReference type="PIRSF" id="PIRSF001549">
    <property type="entry name" value="His-tRNA_synth"/>
    <property type="match status" value="1"/>
</dbReference>
<reference evidence="17 18" key="1">
    <citation type="journal article" date="2018" name="PLoS Genet.">
        <title>Repeat elements organise 3D genome structure and mediate transcription in the filamentous fungus Epichloe festucae.</title>
        <authorList>
            <person name="Winter D.J."/>
            <person name="Ganley A.R.D."/>
            <person name="Young C.A."/>
            <person name="Liachko I."/>
            <person name="Schardl C.L."/>
            <person name="Dupont P.Y."/>
            <person name="Berry D."/>
            <person name="Ram A."/>
            <person name="Scott B."/>
            <person name="Cox M.P."/>
        </authorList>
    </citation>
    <scope>NUCLEOTIDE SEQUENCE [LARGE SCALE GENOMIC DNA]</scope>
    <source>
        <strain evidence="17 18">Fl1</strain>
    </source>
</reference>
<dbReference type="GO" id="GO:0005739">
    <property type="term" value="C:mitochondrion"/>
    <property type="evidence" value="ECO:0007669"/>
    <property type="project" value="TreeGrafter"/>
</dbReference>
<organism evidence="17 18">
    <name type="scientific">Epichloe festucae (strain Fl1)</name>
    <dbReference type="NCBI Taxonomy" id="877507"/>
    <lineage>
        <taxon>Eukaryota</taxon>
        <taxon>Fungi</taxon>
        <taxon>Dikarya</taxon>
        <taxon>Ascomycota</taxon>
        <taxon>Pezizomycotina</taxon>
        <taxon>Sordariomycetes</taxon>
        <taxon>Hypocreomycetidae</taxon>
        <taxon>Hypocreales</taxon>
        <taxon>Clavicipitaceae</taxon>
        <taxon>Epichloe</taxon>
    </lineage>
</organism>
<evidence type="ECO:0000256" key="5">
    <source>
        <dbReference type="ARBA" id="ARBA00022598"/>
    </source>
</evidence>
<feature type="binding site" evidence="14">
    <location>
        <begin position="145"/>
        <end position="147"/>
    </location>
    <ligand>
        <name>L-histidine</name>
        <dbReference type="ChEBI" id="CHEBI:57595"/>
    </ligand>
</feature>
<comment type="subcellular location">
    <subcellularLocation>
        <location evidence="1">Cytoplasm</location>
    </subcellularLocation>
</comment>
<evidence type="ECO:0000256" key="9">
    <source>
        <dbReference type="ARBA" id="ARBA00023146"/>
    </source>
</evidence>
<dbReference type="InterPro" id="IPR036621">
    <property type="entry name" value="Anticodon-bd_dom_sf"/>
</dbReference>
<evidence type="ECO:0000256" key="14">
    <source>
        <dbReference type="PIRSR" id="PIRSR001549-1"/>
    </source>
</evidence>
<dbReference type="Gene3D" id="3.40.50.800">
    <property type="entry name" value="Anticodon-binding domain"/>
    <property type="match status" value="1"/>
</dbReference>
<dbReference type="OrthoDB" id="1906957at2759"/>
<dbReference type="PROSITE" id="PS50862">
    <property type="entry name" value="AA_TRNA_LIGASE_II"/>
    <property type="match status" value="1"/>
</dbReference>
<dbReference type="NCBIfam" id="TIGR00442">
    <property type="entry name" value="hisS"/>
    <property type="match status" value="1"/>
</dbReference>
<feature type="binding site" evidence="14">
    <location>
        <position position="172"/>
    </location>
    <ligand>
        <name>L-histidine</name>
        <dbReference type="ChEBI" id="CHEBI:57595"/>
    </ligand>
</feature>
<evidence type="ECO:0000313" key="18">
    <source>
        <dbReference type="Proteomes" id="UP000594364"/>
    </source>
</evidence>
<evidence type="ECO:0000256" key="4">
    <source>
        <dbReference type="ARBA" id="ARBA00022490"/>
    </source>
</evidence>
<keyword evidence="7" id="KW-0067">ATP-binding</keyword>
<dbReference type="EMBL" id="CP031390">
    <property type="protein sequence ID" value="QPH19350.1"/>
    <property type="molecule type" value="Genomic_DNA"/>
</dbReference>
<dbReference type="GO" id="GO:0004821">
    <property type="term" value="F:histidine-tRNA ligase activity"/>
    <property type="evidence" value="ECO:0007669"/>
    <property type="project" value="UniProtKB-EC"/>
</dbReference>
<dbReference type="AlphaFoldDB" id="A0A7U3Q3Q2"/>
<evidence type="ECO:0000256" key="2">
    <source>
        <dbReference type="ARBA" id="ARBA00008226"/>
    </source>
</evidence>
<gene>
    <name evidence="17" type="ORF">C2857_004572</name>
</gene>
<feature type="binding site" evidence="14">
    <location>
        <position position="341"/>
    </location>
    <ligand>
        <name>L-histidine</name>
        <dbReference type="ChEBI" id="CHEBI:57595"/>
    </ligand>
</feature>
<accession>A0A7U3Q3Q2</accession>
<feature type="binding site" evidence="14">
    <location>
        <begin position="345"/>
        <end position="346"/>
    </location>
    <ligand>
        <name>L-histidine</name>
        <dbReference type="ChEBI" id="CHEBI:57595"/>
    </ligand>
</feature>
<evidence type="ECO:0000256" key="10">
    <source>
        <dbReference type="ARBA" id="ARBA00030619"/>
    </source>
</evidence>
<dbReference type="PANTHER" id="PTHR11476:SF7">
    <property type="entry name" value="HISTIDINE--TRNA LIGASE"/>
    <property type="match status" value="1"/>
</dbReference>
<dbReference type="EC" id="6.1.1.21" evidence="3"/>
<dbReference type="InterPro" id="IPR004516">
    <property type="entry name" value="HisRS/HisZ"/>
</dbReference>
<dbReference type="GO" id="GO:0005524">
    <property type="term" value="F:ATP binding"/>
    <property type="evidence" value="ECO:0007669"/>
    <property type="project" value="UniProtKB-KW"/>
</dbReference>
<evidence type="ECO:0000256" key="12">
    <source>
        <dbReference type="ARBA" id="ARBA00058343"/>
    </source>
</evidence>
<dbReference type="InterPro" id="IPR004154">
    <property type="entry name" value="Anticodon-bd"/>
</dbReference>
<comment type="catalytic activity">
    <reaction evidence="11">
        <text>tRNA(His) + L-histidine + ATP = L-histidyl-tRNA(His) + AMP + diphosphate + H(+)</text>
        <dbReference type="Rhea" id="RHEA:17313"/>
        <dbReference type="Rhea" id="RHEA-COMP:9665"/>
        <dbReference type="Rhea" id="RHEA-COMP:9689"/>
        <dbReference type="ChEBI" id="CHEBI:15378"/>
        <dbReference type="ChEBI" id="CHEBI:30616"/>
        <dbReference type="ChEBI" id="CHEBI:33019"/>
        <dbReference type="ChEBI" id="CHEBI:57595"/>
        <dbReference type="ChEBI" id="CHEBI:78442"/>
        <dbReference type="ChEBI" id="CHEBI:78527"/>
        <dbReference type="ChEBI" id="CHEBI:456215"/>
        <dbReference type="EC" id="6.1.1.21"/>
    </reaction>
</comment>
<evidence type="ECO:0000256" key="6">
    <source>
        <dbReference type="ARBA" id="ARBA00022741"/>
    </source>
</evidence>
<dbReference type="FunFam" id="3.40.50.800:FF:000015">
    <property type="entry name" value="Histidyl-tRNA synthetase, mitochondrial"/>
    <property type="match status" value="1"/>
</dbReference>
<evidence type="ECO:0000256" key="7">
    <source>
        <dbReference type="ARBA" id="ARBA00022840"/>
    </source>
</evidence>
<evidence type="ECO:0000256" key="1">
    <source>
        <dbReference type="ARBA" id="ARBA00004496"/>
    </source>
</evidence>
<dbReference type="Proteomes" id="UP000594364">
    <property type="component" value="Chromosome 6"/>
</dbReference>
<dbReference type="CDD" id="cd00773">
    <property type="entry name" value="HisRS-like_core"/>
    <property type="match status" value="1"/>
</dbReference>
<dbReference type="InterPro" id="IPR015807">
    <property type="entry name" value="His-tRNA-ligase"/>
</dbReference>
<dbReference type="PANTHER" id="PTHR11476">
    <property type="entry name" value="HISTIDYL-TRNA SYNTHETASE"/>
    <property type="match status" value="1"/>
</dbReference>
<dbReference type="InterPro" id="IPR045864">
    <property type="entry name" value="aa-tRNA-synth_II/BPL/LPL"/>
</dbReference>
<dbReference type="SUPFAM" id="SSF52954">
    <property type="entry name" value="Class II aaRS ABD-related"/>
    <property type="match status" value="1"/>
</dbReference>
<feature type="binding site" evidence="14">
    <location>
        <position position="192"/>
    </location>
    <ligand>
        <name>L-histidine</name>
        <dbReference type="ChEBI" id="CHEBI:57595"/>
    </ligand>
</feature>
<dbReference type="Pfam" id="PF03129">
    <property type="entry name" value="HGTP_anticodon"/>
    <property type="match status" value="1"/>
</dbReference>
<comment type="function">
    <text evidence="12">Catalyzes the aminoacylation of histidyl-tRNA in both the cytoplasm and the mitochondrion.</text>
</comment>
<evidence type="ECO:0000259" key="16">
    <source>
        <dbReference type="PROSITE" id="PS50862"/>
    </source>
</evidence>
<dbReference type="InterPro" id="IPR041715">
    <property type="entry name" value="HisRS-like_core"/>
</dbReference>
<protein>
    <recommendedName>
        <fullName evidence="13">Histidine--tRNA ligase, mitochondrial</fullName>
        <ecNumber evidence="3">6.1.1.21</ecNumber>
    </recommendedName>
    <alternativeName>
        <fullName evidence="10">Histidyl-tRNA synthetase</fullName>
    </alternativeName>
</protein>
<feature type="binding site" evidence="14">
    <location>
        <position position="188"/>
    </location>
    <ligand>
        <name>L-histidine</name>
        <dbReference type="ChEBI" id="CHEBI:57595"/>
    </ligand>
</feature>
<evidence type="ECO:0000256" key="3">
    <source>
        <dbReference type="ARBA" id="ARBA00012815"/>
    </source>
</evidence>
<name>A0A7U3Q3Q2_EPIFF</name>
<dbReference type="GO" id="GO:0032543">
    <property type="term" value="P:mitochondrial translation"/>
    <property type="evidence" value="ECO:0007669"/>
    <property type="project" value="TreeGrafter"/>
</dbReference>
<keyword evidence="18" id="KW-1185">Reference proteome</keyword>
<keyword evidence="4" id="KW-0963">Cytoplasm</keyword>
<dbReference type="FunFam" id="3.30.930.10:FF:000021">
    <property type="entry name" value="Probable histidine--tRNA ligase, mitochondrial"/>
    <property type="match status" value="1"/>
</dbReference>
<feature type="domain" description="Aminoacyl-transfer RNA synthetases class-II family profile" evidence="16">
    <location>
        <begin position="76"/>
        <end position="416"/>
    </location>
</feature>
<dbReference type="GO" id="GO:0006427">
    <property type="term" value="P:histidyl-tRNA aminoacylation"/>
    <property type="evidence" value="ECO:0007669"/>
    <property type="project" value="InterPro"/>
</dbReference>
<comment type="similarity">
    <text evidence="2">Belongs to the class-II aminoacyl-tRNA synthetase family.</text>
</comment>
<dbReference type="GO" id="GO:0005829">
    <property type="term" value="C:cytosol"/>
    <property type="evidence" value="ECO:0007669"/>
    <property type="project" value="TreeGrafter"/>
</dbReference>
<evidence type="ECO:0000256" key="15">
    <source>
        <dbReference type="SAM" id="MobiDB-lite"/>
    </source>
</evidence>
<evidence type="ECO:0000313" key="17">
    <source>
        <dbReference type="EMBL" id="QPH19350.1"/>
    </source>
</evidence>
<feature type="region of interest" description="Disordered" evidence="15">
    <location>
        <begin position="360"/>
        <end position="381"/>
    </location>
</feature>
<dbReference type="Gene3D" id="3.30.930.10">
    <property type="entry name" value="Bira Bifunctional Protein, Domain 2"/>
    <property type="match status" value="1"/>
</dbReference>
<dbReference type="Pfam" id="PF13393">
    <property type="entry name" value="tRNA-synt_His"/>
    <property type="match status" value="1"/>
</dbReference>
<evidence type="ECO:0000256" key="13">
    <source>
        <dbReference type="ARBA" id="ARBA00067413"/>
    </source>
</evidence>
<dbReference type="GO" id="GO:0003723">
    <property type="term" value="F:RNA binding"/>
    <property type="evidence" value="ECO:0007669"/>
    <property type="project" value="TreeGrafter"/>
</dbReference>
<proteinExistence type="inferred from homology"/>
<keyword evidence="8" id="KW-0648">Protein biosynthesis</keyword>
<sequence length="540" mass="59659">MCAGSGMLFAINRRCTSPITRTGPSLGLLFLRTFTSSSVPRLSVATFAHQHHDEIMATPDAKASRAPTVTLKTPKGTRDWSGQDMLMREQVFKMITDVFKKHGGTPLDTPVFELKEILSGKYGEDSKLIYDLQDQGGELCSLRYDLTVPFARWLAMNNIQSVKRYHIAKVYRRDQPAIARGRFREFHQCDFDIAGVYDSMIPDAEVLRIIVEVFEALKLGVTIKLNHRQVLDGMFAVAGVTKDKIRTISSAVDKLDKMSWEDVKKEMVEEKGLAAEVADRIGEFVRHAGTISETLALLNSKPELVANEQVKRGLDDMTLLASYVDAFGISDKVSFDLSLARGLDYYTGLIYEVINLPPKPEEGANSGNKSKKDDPASQVGSIAAGGRYDNLVGMYGKRQIPCVGISFGVDRIFTILEARRQKEGAKQKRDIDVYVMAFGGKEFTGLLTERMSVAQRLWSAGIRAEFSPKVKPKLPQQFKAAEGVPLGVILGQEELAAGQVRLKKLGQAEAKAGDDESSGRDDGKLVSLDELAEEVKKLLL</sequence>
<dbReference type="InterPro" id="IPR006195">
    <property type="entry name" value="aa-tRNA-synth_II"/>
</dbReference>
<keyword evidence="5" id="KW-0436">Ligase</keyword>
<evidence type="ECO:0000256" key="11">
    <source>
        <dbReference type="ARBA" id="ARBA00047639"/>
    </source>
</evidence>
<keyword evidence="9" id="KW-0030">Aminoacyl-tRNA synthetase</keyword>